<sequence length="64" mass="7014">MKIRQQQKRGKFLAFLAVSHRNVSHTLNAISLFVRKLCGRMRAHGGAPDGRALCSSSPIAPLTL</sequence>
<accession>A0A4Z2GIC0</accession>
<dbReference type="Proteomes" id="UP000314294">
    <property type="component" value="Unassembled WGS sequence"/>
</dbReference>
<dbReference type="EMBL" id="SRLO01000521">
    <property type="protein sequence ID" value="TNN53247.1"/>
    <property type="molecule type" value="Genomic_DNA"/>
</dbReference>
<evidence type="ECO:0000313" key="2">
    <source>
        <dbReference type="Proteomes" id="UP000314294"/>
    </source>
</evidence>
<keyword evidence="2" id="KW-1185">Reference proteome</keyword>
<comment type="caution">
    <text evidence="1">The sequence shown here is derived from an EMBL/GenBank/DDBJ whole genome shotgun (WGS) entry which is preliminary data.</text>
</comment>
<protein>
    <submittedName>
        <fullName evidence="1">Uncharacterized protein</fullName>
    </submittedName>
</protein>
<proteinExistence type="predicted"/>
<organism evidence="1 2">
    <name type="scientific">Liparis tanakae</name>
    <name type="common">Tanaka's snailfish</name>
    <dbReference type="NCBI Taxonomy" id="230148"/>
    <lineage>
        <taxon>Eukaryota</taxon>
        <taxon>Metazoa</taxon>
        <taxon>Chordata</taxon>
        <taxon>Craniata</taxon>
        <taxon>Vertebrata</taxon>
        <taxon>Euteleostomi</taxon>
        <taxon>Actinopterygii</taxon>
        <taxon>Neopterygii</taxon>
        <taxon>Teleostei</taxon>
        <taxon>Neoteleostei</taxon>
        <taxon>Acanthomorphata</taxon>
        <taxon>Eupercaria</taxon>
        <taxon>Perciformes</taxon>
        <taxon>Cottioidei</taxon>
        <taxon>Cottales</taxon>
        <taxon>Liparidae</taxon>
        <taxon>Liparis</taxon>
    </lineage>
</organism>
<dbReference type="AlphaFoldDB" id="A0A4Z2GIC0"/>
<evidence type="ECO:0000313" key="1">
    <source>
        <dbReference type="EMBL" id="TNN53247.1"/>
    </source>
</evidence>
<name>A0A4Z2GIC0_9TELE</name>
<reference evidence="1 2" key="1">
    <citation type="submission" date="2019-03" db="EMBL/GenBank/DDBJ databases">
        <title>First draft genome of Liparis tanakae, snailfish: a comprehensive survey of snailfish specific genes.</title>
        <authorList>
            <person name="Kim W."/>
            <person name="Song I."/>
            <person name="Jeong J.-H."/>
            <person name="Kim D."/>
            <person name="Kim S."/>
            <person name="Ryu S."/>
            <person name="Song J.Y."/>
            <person name="Lee S.K."/>
        </authorList>
    </citation>
    <scope>NUCLEOTIDE SEQUENCE [LARGE SCALE GENOMIC DNA]</scope>
    <source>
        <tissue evidence="1">Muscle</tissue>
    </source>
</reference>
<gene>
    <name evidence="1" type="ORF">EYF80_036538</name>
</gene>